<feature type="domain" description="Multidrug resistance protein MdtA-like beta-barrel" evidence="6">
    <location>
        <begin position="208"/>
        <end position="293"/>
    </location>
</feature>
<dbReference type="PROSITE" id="PS51257">
    <property type="entry name" value="PROKAR_LIPOPROTEIN"/>
    <property type="match status" value="1"/>
</dbReference>
<dbReference type="RefSeq" id="WP_314513294.1">
    <property type="nucleotide sequence ID" value="NZ_JASJOU010000006.1"/>
</dbReference>
<keyword evidence="3" id="KW-0175">Coiled coil</keyword>
<dbReference type="Pfam" id="PF25944">
    <property type="entry name" value="Beta-barrel_RND"/>
    <property type="match status" value="1"/>
</dbReference>
<evidence type="ECO:0000256" key="1">
    <source>
        <dbReference type="ARBA" id="ARBA00004196"/>
    </source>
</evidence>
<dbReference type="GO" id="GO:0022857">
    <property type="term" value="F:transmembrane transporter activity"/>
    <property type="evidence" value="ECO:0007669"/>
    <property type="project" value="InterPro"/>
</dbReference>
<proteinExistence type="inferred from homology"/>
<name>A0AAE3R4B2_9BACT</name>
<evidence type="ECO:0000256" key="3">
    <source>
        <dbReference type="SAM" id="Coils"/>
    </source>
</evidence>
<dbReference type="EMBL" id="JASJOU010000006">
    <property type="protein sequence ID" value="MDJ1502925.1"/>
    <property type="molecule type" value="Genomic_DNA"/>
</dbReference>
<dbReference type="InterPro" id="IPR006143">
    <property type="entry name" value="RND_pump_MFP"/>
</dbReference>
<dbReference type="Gene3D" id="1.10.287.470">
    <property type="entry name" value="Helix hairpin bin"/>
    <property type="match status" value="1"/>
</dbReference>
<dbReference type="GO" id="GO:0005886">
    <property type="term" value="C:plasma membrane"/>
    <property type="evidence" value="ECO:0007669"/>
    <property type="project" value="TreeGrafter"/>
</dbReference>
<evidence type="ECO:0000259" key="5">
    <source>
        <dbReference type="Pfam" id="PF25917"/>
    </source>
</evidence>
<dbReference type="Gene3D" id="2.40.50.100">
    <property type="match status" value="1"/>
</dbReference>
<evidence type="ECO:0000313" key="8">
    <source>
        <dbReference type="EMBL" id="MDJ1502925.1"/>
    </source>
</evidence>
<feature type="domain" description="Multidrug resistance protein MdtA-like barrel-sandwich hybrid" evidence="5">
    <location>
        <begin position="62"/>
        <end position="197"/>
    </location>
</feature>
<feature type="coiled-coil region" evidence="3">
    <location>
        <begin position="136"/>
        <end position="168"/>
    </location>
</feature>
<dbReference type="GO" id="GO:0046677">
    <property type="term" value="P:response to antibiotic"/>
    <property type="evidence" value="ECO:0007669"/>
    <property type="project" value="TreeGrafter"/>
</dbReference>
<evidence type="ECO:0000256" key="2">
    <source>
        <dbReference type="ARBA" id="ARBA00009477"/>
    </source>
</evidence>
<dbReference type="Pfam" id="PF25917">
    <property type="entry name" value="BSH_RND"/>
    <property type="match status" value="1"/>
</dbReference>
<reference evidence="8" key="1">
    <citation type="submission" date="2023-05" db="EMBL/GenBank/DDBJ databases">
        <authorList>
            <person name="Zhang X."/>
        </authorList>
    </citation>
    <scope>NUCLEOTIDE SEQUENCE</scope>
    <source>
        <strain evidence="8">BD1B2-1</strain>
    </source>
</reference>
<dbReference type="InterPro" id="IPR058626">
    <property type="entry name" value="MdtA-like_b-barrel"/>
</dbReference>
<feature type="domain" description="Multidrug resistance protein MdtA-like alpha-helical hairpin" evidence="4">
    <location>
        <begin position="102"/>
        <end position="172"/>
    </location>
</feature>
<evidence type="ECO:0000259" key="4">
    <source>
        <dbReference type="Pfam" id="PF25876"/>
    </source>
</evidence>
<evidence type="ECO:0000313" key="9">
    <source>
        <dbReference type="Proteomes" id="UP001232063"/>
    </source>
</evidence>
<accession>A0AAE3R4B2</accession>
<comment type="caution">
    <text evidence="8">The sequence shown here is derived from an EMBL/GenBank/DDBJ whole genome shotgun (WGS) entry which is preliminary data.</text>
</comment>
<dbReference type="Proteomes" id="UP001232063">
    <property type="component" value="Unassembled WGS sequence"/>
</dbReference>
<sequence length="381" mass="41896">MKTNSLLSALVGTSLTAIGIAGCTASGQVDNSSSKEILPVTKLITKDTILLHEYVTDIQAVRNVEIRARVSGYLDKILVDEGKEVKKGQPLFQINDAEYKSELAKAKAALTSAIAEAKTDELELDRVKLLVEKKVISKTELEVAKAKLAVANARIEEARSAYANAELKLSYTFIRAPFDGIIDRIPLKTGSLIDEGALLTTVSDINAVYAYFHVSENEYLQYIKTKLSGAKPNSANIKLILADGTNYEQKGKIETMEGEFDESTGSIAFRAHFPNPEKILKHGSTGKVRLANDVDNALMVPQKAVFEIQDKNYVYVVDGNNKVKMKEFKPKTRFSHFYIVDSGLQAGDKVVYEGIQNIREGSQIVPEFIAMDSLLTTTHGK</sequence>
<feature type="domain" description="Multidrug resistance protein MdtA-like C-terminal permuted SH3" evidence="7">
    <location>
        <begin position="296"/>
        <end position="356"/>
    </location>
</feature>
<dbReference type="PANTHER" id="PTHR30158">
    <property type="entry name" value="ACRA/E-RELATED COMPONENT OF DRUG EFFLUX TRANSPORTER"/>
    <property type="match status" value="1"/>
</dbReference>
<comment type="subcellular location">
    <subcellularLocation>
        <location evidence="1">Cell envelope</location>
    </subcellularLocation>
</comment>
<keyword evidence="9" id="KW-1185">Reference proteome</keyword>
<evidence type="ECO:0000259" key="6">
    <source>
        <dbReference type="Pfam" id="PF25944"/>
    </source>
</evidence>
<dbReference type="SUPFAM" id="SSF111369">
    <property type="entry name" value="HlyD-like secretion proteins"/>
    <property type="match status" value="1"/>
</dbReference>
<gene>
    <name evidence="8" type="ORF">QNI22_19805</name>
</gene>
<dbReference type="GO" id="GO:0030313">
    <property type="term" value="C:cell envelope"/>
    <property type="evidence" value="ECO:0007669"/>
    <property type="project" value="UniProtKB-SubCell"/>
</dbReference>
<dbReference type="Pfam" id="PF25876">
    <property type="entry name" value="HH_MFP_RND"/>
    <property type="match status" value="1"/>
</dbReference>
<evidence type="ECO:0000259" key="7">
    <source>
        <dbReference type="Pfam" id="PF25967"/>
    </source>
</evidence>
<dbReference type="AlphaFoldDB" id="A0AAE3R4B2"/>
<dbReference type="PANTHER" id="PTHR30158:SF23">
    <property type="entry name" value="MULTIDRUG RESISTANCE PROTEIN MEXA"/>
    <property type="match status" value="1"/>
</dbReference>
<dbReference type="NCBIfam" id="TIGR01730">
    <property type="entry name" value="RND_mfp"/>
    <property type="match status" value="1"/>
</dbReference>
<dbReference type="Gene3D" id="2.40.420.20">
    <property type="match status" value="1"/>
</dbReference>
<dbReference type="Gene3D" id="2.40.30.170">
    <property type="match status" value="1"/>
</dbReference>
<dbReference type="InterPro" id="IPR058624">
    <property type="entry name" value="MdtA-like_HH"/>
</dbReference>
<dbReference type="Pfam" id="PF25967">
    <property type="entry name" value="RND-MFP_C"/>
    <property type="match status" value="1"/>
</dbReference>
<dbReference type="InterPro" id="IPR058627">
    <property type="entry name" value="MdtA-like_C"/>
</dbReference>
<protein>
    <submittedName>
        <fullName evidence="8">Efflux RND transporter periplasmic adaptor subunit</fullName>
    </submittedName>
</protein>
<comment type="similarity">
    <text evidence="2">Belongs to the membrane fusion protein (MFP) (TC 8.A.1) family.</text>
</comment>
<organism evidence="8 9">
    <name type="scientific">Xanthocytophaga agilis</name>
    <dbReference type="NCBI Taxonomy" id="3048010"/>
    <lineage>
        <taxon>Bacteria</taxon>
        <taxon>Pseudomonadati</taxon>
        <taxon>Bacteroidota</taxon>
        <taxon>Cytophagia</taxon>
        <taxon>Cytophagales</taxon>
        <taxon>Rhodocytophagaceae</taxon>
        <taxon>Xanthocytophaga</taxon>
    </lineage>
</organism>
<dbReference type="InterPro" id="IPR058625">
    <property type="entry name" value="MdtA-like_BSH"/>
</dbReference>